<organism evidence="2 3">
    <name type="scientific">Actinorhabdospora filicis</name>
    <dbReference type="NCBI Taxonomy" id="1785913"/>
    <lineage>
        <taxon>Bacteria</taxon>
        <taxon>Bacillati</taxon>
        <taxon>Actinomycetota</taxon>
        <taxon>Actinomycetes</taxon>
        <taxon>Micromonosporales</taxon>
        <taxon>Micromonosporaceae</taxon>
        <taxon>Actinorhabdospora</taxon>
    </lineage>
</organism>
<accession>A0A9W6SLC3</accession>
<proteinExistence type="predicted"/>
<keyword evidence="1" id="KW-0472">Membrane</keyword>
<comment type="caution">
    <text evidence="2">The sequence shown here is derived from an EMBL/GenBank/DDBJ whole genome shotgun (WGS) entry which is preliminary data.</text>
</comment>
<protein>
    <recommendedName>
        <fullName evidence="4">DUF4878 domain-containing protein</fullName>
    </recommendedName>
</protein>
<evidence type="ECO:0000313" key="3">
    <source>
        <dbReference type="Proteomes" id="UP001165079"/>
    </source>
</evidence>
<gene>
    <name evidence="2" type="ORF">Afil01_26880</name>
</gene>
<evidence type="ECO:0000313" key="2">
    <source>
        <dbReference type="EMBL" id="GLZ77881.1"/>
    </source>
</evidence>
<dbReference type="Proteomes" id="UP001165079">
    <property type="component" value="Unassembled WGS sequence"/>
</dbReference>
<feature type="transmembrane region" description="Helical" evidence="1">
    <location>
        <begin position="24"/>
        <end position="43"/>
    </location>
</feature>
<dbReference type="AlphaFoldDB" id="A0A9W6SLC3"/>
<dbReference type="InterPro" id="IPR032710">
    <property type="entry name" value="NTF2-like_dom_sf"/>
</dbReference>
<evidence type="ECO:0008006" key="4">
    <source>
        <dbReference type="Google" id="ProtNLM"/>
    </source>
</evidence>
<dbReference type="SUPFAM" id="SSF54427">
    <property type="entry name" value="NTF2-like"/>
    <property type="match status" value="1"/>
</dbReference>
<sequence>METAEEAPAARKPFPPIRVRSRKVAWAAAFLALIVVIAGVFAMRTATRETPGSVVRGFFDAVLAGDVDTARAMVPEGVEDGYATDFLVPRAIRHDWRVTEIRVTEGDDTAVAIVTVTGPPGTHNATVSLTLAGNEWRLNNPYGVVTFAMSSLAYGEANGIMLDLADQRAKFLVFPGVYDFYTDRTGVLDVAGRPKTVMVLPEQAEPTMAMPDGTVSFGPKTTESAKAATRTAIDACTAITDRVDPAACHFDAAELGLDAPHGITWKVEEYPEVEVAILWPPVEYGDRWAIQTTRPGRITLTGEHAGSEKFGLDCTLTGELYFVTVGLGGVGPLMTAERSWNGLEPIHCAKL</sequence>
<dbReference type="RefSeq" id="WP_285663062.1">
    <property type="nucleotide sequence ID" value="NZ_BSTX01000002.1"/>
</dbReference>
<reference evidence="2" key="1">
    <citation type="submission" date="2023-03" db="EMBL/GenBank/DDBJ databases">
        <title>Actinorhabdospora filicis NBRC 111898.</title>
        <authorList>
            <person name="Ichikawa N."/>
            <person name="Sato H."/>
            <person name="Tonouchi N."/>
        </authorList>
    </citation>
    <scope>NUCLEOTIDE SEQUENCE</scope>
    <source>
        <strain evidence="2">NBRC 111898</strain>
    </source>
</reference>
<dbReference type="EMBL" id="BSTX01000002">
    <property type="protein sequence ID" value="GLZ77881.1"/>
    <property type="molecule type" value="Genomic_DNA"/>
</dbReference>
<keyword evidence="3" id="KW-1185">Reference proteome</keyword>
<evidence type="ECO:0000256" key="1">
    <source>
        <dbReference type="SAM" id="Phobius"/>
    </source>
</evidence>
<keyword evidence="1" id="KW-0812">Transmembrane</keyword>
<keyword evidence="1" id="KW-1133">Transmembrane helix</keyword>
<name>A0A9W6SLC3_9ACTN</name>